<dbReference type="RefSeq" id="WP_332613815.1">
    <property type="nucleotide sequence ID" value="NZ_JAXGFP010000001.1"/>
</dbReference>
<evidence type="ECO:0000256" key="2">
    <source>
        <dbReference type="SAM" id="Phobius"/>
    </source>
</evidence>
<reference evidence="3 4" key="1">
    <citation type="journal article" date="2016" name="Int. J. Syst. Evol. Microbiol.">
        <title>Lysobacter erysipheiresistens sp. nov., an antagonist of powdery mildew, isolated from tobacco-cultivated soil.</title>
        <authorList>
            <person name="Xie B."/>
            <person name="Li T."/>
            <person name="Lin X."/>
            <person name="Wang C.J."/>
            <person name="Chen Y.J."/>
            <person name="Liu W.J."/>
            <person name="Zhao Z.W."/>
        </authorList>
    </citation>
    <scope>NUCLEOTIDE SEQUENCE [LARGE SCALE GENOMIC DNA]</scope>
    <source>
        <strain evidence="3 4">RS-LYSO-3</strain>
    </source>
</reference>
<keyword evidence="4" id="KW-1185">Reference proteome</keyword>
<keyword evidence="2" id="KW-1133">Transmembrane helix</keyword>
<dbReference type="Proteomes" id="UP001355056">
    <property type="component" value="Unassembled WGS sequence"/>
</dbReference>
<dbReference type="EMBL" id="JAXGFP010000001">
    <property type="protein sequence ID" value="MEG3182571.1"/>
    <property type="molecule type" value="Genomic_DNA"/>
</dbReference>
<protein>
    <submittedName>
        <fullName evidence="3">Uncharacterized protein</fullName>
    </submittedName>
</protein>
<sequence>MGGKFMAMIWAAAGGVLLLGAFLLLGSNIMFAMMAFGLAVACLLVAGACLLKPSSRSLDRAARDENDRDAGVDTDTRRRWGPR</sequence>
<gene>
    <name evidence="3" type="ORF">SNE34_00895</name>
</gene>
<keyword evidence="2" id="KW-0472">Membrane</keyword>
<feature type="transmembrane region" description="Helical" evidence="2">
    <location>
        <begin position="31"/>
        <end position="51"/>
    </location>
</feature>
<keyword evidence="2" id="KW-0812">Transmembrane</keyword>
<evidence type="ECO:0000313" key="3">
    <source>
        <dbReference type="EMBL" id="MEG3182571.1"/>
    </source>
</evidence>
<feature type="compositionally biased region" description="Basic and acidic residues" evidence="1">
    <location>
        <begin position="57"/>
        <end position="83"/>
    </location>
</feature>
<feature type="transmembrane region" description="Helical" evidence="2">
    <location>
        <begin position="7"/>
        <end position="25"/>
    </location>
</feature>
<evidence type="ECO:0000256" key="1">
    <source>
        <dbReference type="SAM" id="MobiDB-lite"/>
    </source>
</evidence>
<organism evidence="3 4">
    <name type="scientific">Novilysobacter erysipheiresistens</name>
    <dbReference type="NCBI Taxonomy" id="1749332"/>
    <lineage>
        <taxon>Bacteria</taxon>
        <taxon>Pseudomonadati</taxon>
        <taxon>Pseudomonadota</taxon>
        <taxon>Gammaproteobacteria</taxon>
        <taxon>Lysobacterales</taxon>
        <taxon>Lysobacteraceae</taxon>
        <taxon>Novilysobacter</taxon>
    </lineage>
</organism>
<comment type="caution">
    <text evidence="3">The sequence shown here is derived from an EMBL/GenBank/DDBJ whole genome shotgun (WGS) entry which is preliminary data.</text>
</comment>
<evidence type="ECO:0000313" key="4">
    <source>
        <dbReference type="Proteomes" id="UP001355056"/>
    </source>
</evidence>
<feature type="region of interest" description="Disordered" evidence="1">
    <location>
        <begin position="56"/>
        <end position="83"/>
    </location>
</feature>
<proteinExistence type="predicted"/>
<accession>A0ABU7YUJ0</accession>
<name>A0ABU7YUJ0_9GAMM</name>